<organism evidence="1 2">
    <name type="scientific">Symbiochloris irregularis</name>
    <dbReference type="NCBI Taxonomy" id="706552"/>
    <lineage>
        <taxon>Eukaryota</taxon>
        <taxon>Viridiplantae</taxon>
        <taxon>Chlorophyta</taxon>
        <taxon>core chlorophytes</taxon>
        <taxon>Trebouxiophyceae</taxon>
        <taxon>Trebouxiales</taxon>
        <taxon>Trebouxiaceae</taxon>
        <taxon>Symbiochloris</taxon>
    </lineage>
</organism>
<accession>A0AAW1NPG1</accession>
<protein>
    <submittedName>
        <fullName evidence="1">Uncharacterized protein</fullName>
    </submittedName>
</protein>
<evidence type="ECO:0000313" key="1">
    <source>
        <dbReference type="EMBL" id="KAK9786998.1"/>
    </source>
</evidence>
<comment type="caution">
    <text evidence="1">The sequence shown here is derived from an EMBL/GenBank/DDBJ whole genome shotgun (WGS) entry which is preliminary data.</text>
</comment>
<dbReference type="AlphaFoldDB" id="A0AAW1NPG1"/>
<gene>
    <name evidence="1" type="ORF">WJX73_009148</name>
</gene>
<reference evidence="1 2" key="1">
    <citation type="journal article" date="2024" name="Nat. Commun.">
        <title>Phylogenomics reveals the evolutionary origins of lichenization in chlorophyte algae.</title>
        <authorList>
            <person name="Puginier C."/>
            <person name="Libourel C."/>
            <person name="Otte J."/>
            <person name="Skaloud P."/>
            <person name="Haon M."/>
            <person name="Grisel S."/>
            <person name="Petersen M."/>
            <person name="Berrin J.G."/>
            <person name="Delaux P.M."/>
            <person name="Dal Grande F."/>
            <person name="Keller J."/>
        </authorList>
    </citation>
    <scope>NUCLEOTIDE SEQUENCE [LARGE SCALE GENOMIC DNA]</scope>
    <source>
        <strain evidence="1 2">SAG 2036</strain>
    </source>
</reference>
<dbReference type="Proteomes" id="UP001465755">
    <property type="component" value="Unassembled WGS sequence"/>
</dbReference>
<keyword evidence="2" id="KW-1185">Reference proteome</keyword>
<sequence length="108" mass="11423">MAVEGSAVGDLGWAASSWRSLGYLPQAPQVAVAGSREPTTTFQLPSIAGYLESMPGRRLGCCWLSSWTGQSGNAQTTGHRETTIKGRCSADSIQAPRGCRLSSPRQPL</sequence>
<evidence type="ECO:0000313" key="2">
    <source>
        <dbReference type="Proteomes" id="UP001465755"/>
    </source>
</evidence>
<dbReference type="EMBL" id="JALJOQ010000259">
    <property type="protein sequence ID" value="KAK9786998.1"/>
    <property type="molecule type" value="Genomic_DNA"/>
</dbReference>
<proteinExistence type="predicted"/>
<name>A0AAW1NPG1_9CHLO</name>